<dbReference type="GO" id="GO:0005576">
    <property type="term" value="C:extracellular region"/>
    <property type="evidence" value="ECO:0007669"/>
    <property type="project" value="UniProtKB-SubCell"/>
</dbReference>
<keyword evidence="2" id="KW-0964">Secreted</keyword>
<evidence type="ECO:0000256" key="4">
    <source>
        <dbReference type="ARBA" id="ARBA00023054"/>
    </source>
</evidence>
<evidence type="ECO:0000256" key="3">
    <source>
        <dbReference type="ARBA" id="ARBA00022729"/>
    </source>
</evidence>
<evidence type="ECO:0000256" key="5">
    <source>
        <dbReference type="ARBA" id="ARBA00023157"/>
    </source>
</evidence>
<comment type="caution">
    <text evidence="8">The sequence shown here is derived from an EMBL/GenBank/DDBJ whole genome shotgun (WGS) entry which is preliminary data.</text>
</comment>
<dbReference type="Pfam" id="PF00147">
    <property type="entry name" value="Fibrinogen_C"/>
    <property type="match status" value="1"/>
</dbReference>
<dbReference type="PANTHER" id="PTHR47221:SF6">
    <property type="entry name" value="FIBRINOGEN ALPHA CHAIN"/>
    <property type="match status" value="1"/>
</dbReference>
<dbReference type="InterPro" id="IPR000477">
    <property type="entry name" value="RT_dom"/>
</dbReference>
<keyword evidence="3" id="KW-0732">Signal</keyword>
<dbReference type="InterPro" id="IPR002181">
    <property type="entry name" value="Fibrinogen_a/b/g_C_dom"/>
</dbReference>
<dbReference type="Proteomes" id="UP000271974">
    <property type="component" value="Unassembled WGS sequence"/>
</dbReference>
<keyword evidence="6" id="KW-0325">Glycoprotein</keyword>
<dbReference type="InterPro" id="IPR043502">
    <property type="entry name" value="DNA/RNA_pol_sf"/>
</dbReference>
<dbReference type="EMBL" id="RQTK01002026">
    <property type="protein sequence ID" value="RUS68769.1"/>
    <property type="molecule type" value="Genomic_DNA"/>
</dbReference>
<name>A0A433SIK2_ELYCH</name>
<dbReference type="InterPro" id="IPR036056">
    <property type="entry name" value="Fibrinogen-like_C"/>
</dbReference>
<gene>
    <name evidence="8" type="ORF">EGW08_023468</name>
</gene>
<evidence type="ECO:0000313" key="8">
    <source>
        <dbReference type="EMBL" id="RUS68769.1"/>
    </source>
</evidence>
<dbReference type="InterPro" id="IPR014716">
    <property type="entry name" value="Fibrinogen_a/b/g_C_1"/>
</dbReference>
<dbReference type="AlphaFoldDB" id="A0A433SIK2"/>
<dbReference type="SUPFAM" id="SSF56672">
    <property type="entry name" value="DNA/RNA polymerases"/>
    <property type="match status" value="1"/>
</dbReference>
<evidence type="ECO:0000256" key="1">
    <source>
        <dbReference type="ARBA" id="ARBA00004613"/>
    </source>
</evidence>
<protein>
    <recommendedName>
        <fullName evidence="7">Reverse transcriptase domain-containing protein</fullName>
    </recommendedName>
</protein>
<dbReference type="PANTHER" id="PTHR47221">
    <property type="entry name" value="FIBRINOGEN ALPHA CHAIN"/>
    <property type="match status" value="1"/>
</dbReference>
<dbReference type="Gene3D" id="3.90.215.10">
    <property type="entry name" value="Gamma Fibrinogen, chain A, domain 1"/>
    <property type="match status" value="1"/>
</dbReference>
<feature type="domain" description="Reverse transcriptase" evidence="7">
    <location>
        <begin position="1"/>
        <end position="155"/>
    </location>
</feature>
<evidence type="ECO:0000259" key="7">
    <source>
        <dbReference type="PROSITE" id="PS50878"/>
    </source>
</evidence>
<dbReference type="SUPFAM" id="SSF56496">
    <property type="entry name" value="Fibrinogen C-terminal domain-like"/>
    <property type="match status" value="1"/>
</dbReference>
<evidence type="ECO:0000313" key="9">
    <source>
        <dbReference type="Proteomes" id="UP000271974"/>
    </source>
</evidence>
<keyword evidence="5" id="KW-1015">Disulfide bond</keyword>
<evidence type="ECO:0000256" key="6">
    <source>
        <dbReference type="ARBA" id="ARBA00023180"/>
    </source>
</evidence>
<dbReference type="InterPro" id="IPR037579">
    <property type="entry name" value="FIB_ANG-like"/>
</dbReference>
<accession>A0A433SIK2</accession>
<sequence>MSAAFDTIDRDILLQILKDIVEEDELSLIQFLLSNTHINTRINNADINAPFTSNVGTPQGDGLSPVLFIIYLEHALKEVRKVIGEPKSPLEEKIPREIAYADDVDFVGLEYIDIDAVQRTLHKIYNLKVNLKVNIAKTEKTLLSKNEDAWRSTKKVGSLMGDKEDRRVHGDVDFGRTWKEYKDGFGDINGDFWLGNEAVYKLTNQLLANARSGTTDLLRRQAMFYPRATAPPSLSATLQQPLDL</sequence>
<comment type="subcellular location">
    <subcellularLocation>
        <location evidence="1">Secreted</location>
    </subcellularLocation>
</comment>
<keyword evidence="4" id="KW-0175">Coiled coil</keyword>
<evidence type="ECO:0000256" key="2">
    <source>
        <dbReference type="ARBA" id="ARBA00022525"/>
    </source>
</evidence>
<dbReference type="PROSITE" id="PS50878">
    <property type="entry name" value="RT_POL"/>
    <property type="match status" value="1"/>
</dbReference>
<dbReference type="OrthoDB" id="6140188at2759"/>
<keyword evidence="9" id="KW-1185">Reference proteome</keyword>
<dbReference type="Pfam" id="PF00078">
    <property type="entry name" value="RVT_1"/>
    <property type="match status" value="1"/>
</dbReference>
<organism evidence="8 9">
    <name type="scientific">Elysia chlorotica</name>
    <name type="common">Eastern emerald elysia</name>
    <name type="synonym">Sea slug</name>
    <dbReference type="NCBI Taxonomy" id="188477"/>
    <lineage>
        <taxon>Eukaryota</taxon>
        <taxon>Metazoa</taxon>
        <taxon>Spiralia</taxon>
        <taxon>Lophotrochozoa</taxon>
        <taxon>Mollusca</taxon>
        <taxon>Gastropoda</taxon>
        <taxon>Heterobranchia</taxon>
        <taxon>Euthyneura</taxon>
        <taxon>Panpulmonata</taxon>
        <taxon>Sacoglossa</taxon>
        <taxon>Placobranchoidea</taxon>
        <taxon>Plakobranchidae</taxon>
        <taxon>Elysia</taxon>
    </lineage>
</organism>
<reference evidence="8 9" key="1">
    <citation type="submission" date="2019-01" db="EMBL/GenBank/DDBJ databases">
        <title>A draft genome assembly of the solar-powered sea slug Elysia chlorotica.</title>
        <authorList>
            <person name="Cai H."/>
            <person name="Li Q."/>
            <person name="Fang X."/>
            <person name="Li J."/>
            <person name="Curtis N.E."/>
            <person name="Altenburger A."/>
            <person name="Shibata T."/>
            <person name="Feng M."/>
            <person name="Maeda T."/>
            <person name="Schwartz J.A."/>
            <person name="Shigenobu S."/>
            <person name="Lundholm N."/>
            <person name="Nishiyama T."/>
            <person name="Yang H."/>
            <person name="Hasebe M."/>
            <person name="Li S."/>
            <person name="Pierce S.K."/>
            <person name="Wang J."/>
        </authorList>
    </citation>
    <scope>NUCLEOTIDE SEQUENCE [LARGE SCALE GENOMIC DNA]</scope>
    <source>
        <strain evidence="8">EC2010</strain>
        <tissue evidence="8">Whole organism of an adult</tissue>
    </source>
</reference>
<proteinExistence type="predicted"/>